<reference evidence="12 13" key="1">
    <citation type="submission" date="2017-09" db="EMBL/GenBank/DDBJ databases">
        <title>Complete genome sequence of Verrucomicrobial strain HZ-65, isolated from freshwater.</title>
        <authorList>
            <person name="Choi A."/>
        </authorList>
    </citation>
    <scope>NUCLEOTIDE SEQUENCE [LARGE SCALE GENOMIC DNA]</scope>
    <source>
        <strain evidence="12 13">HZ-65</strain>
    </source>
</reference>
<evidence type="ECO:0000256" key="7">
    <source>
        <dbReference type="ARBA" id="ARBA00032024"/>
    </source>
</evidence>
<evidence type="ECO:0000256" key="9">
    <source>
        <dbReference type="RuleBase" id="RU362068"/>
    </source>
</evidence>
<dbReference type="Gene3D" id="3.40.50.720">
    <property type="entry name" value="NAD(P)-binding Rossmann-like Domain"/>
    <property type="match status" value="1"/>
</dbReference>
<evidence type="ECO:0000259" key="11">
    <source>
        <dbReference type="Pfam" id="PF08546"/>
    </source>
</evidence>
<dbReference type="EMBL" id="CP023344">
    <property type="protein sequence ID" value="ATC62566.1"/>
    <property type="molecule type" value="Genomic_DNA"/>
</dbReference>
<dbReference type="InterPro" id="IPR013752">
    <property type="entry name" value="KPA_reductase"/>
</dbReference>
<keyword evidence="9" id="KW-0566">Pantothenate biosynthesis</keyword>
<dbReference type="GO" id="GO:0015940">
    <property type="term" value="P:pantothenate biosynthetic process"/>
    <property type="evidence" value="ECO:0007669"/>
    <property type="project" value="UniProtKB-UniPathway"/>
</dbReference>
<proteinExistence type="inferred from homology"/>
<dbReference type="PANTHER" id="PTHR21708:SF26">
    <property type="entry name" value="2-DEHYDROPANTOATE 2-REDUCTASE"/>
    <property type="match status" value="1"/>
</dbReference>
<dbReference type="InterPro" id="IPR051402">
    <property type="entry name" value="KPR-Related"/>
</dbReference>
<dbReference type="Pfam" id="PF02558">
    <property type="entry name" value="ApbA"/>
    <property type="match status" value="1"/>
</dbReference>
<keyword evidence="6 9" id="KW-0560">Oxidoreductase</keyword>
<dbReference type="RefSeq" id="WP_096054201.1">
    <property type="nucleotide sequence ID" value="NZ_CP023344.1"/>
</dbReference>
<dbReference type="OrthoDB" id="9793586at2"/>
<gene>
    <name evidence="12" type="ORF">CMV30_00450</name>
</gene>
<evidence type="ECO:0000256" key="8">
    <source>
        <dbReference type="ARBA" id="ARBA00048793"/>
    </source>
</evidence>
<dbReference type="InterPro" id="IPR008927">
    <property type="entry name" value="6-PGluconate_DH-like_C_sf"/>
</dbReference>
<name>A0A290Q8L2_9BACT</name>
<dbReference type="NCBIfam" id="TIGR00745">
    <property type="entry name" value="apbA_panE"/>
    <property type="match status" value="1"/>
</dbReference>
<dbReference type="UniPathway" id="UPA00028">
    <property type="reaction ID" value="UER00004"/>
</dbReference>
<dbReference type="InterPro" id="IPR003710">
    <property type="entry name" value="ApbA"/>
</dbReference>
<dbReference type="Gene3D" id="1.10.1040.10">
    <property type="entry name" value="N-(1-d-carboxylethyl)-l-norvaline Dehydrogenase, domain 2"/>
    <property type="match status" value="1"/>
</dbReference>
<organism evidence="12 13">
    <name type="scientific">Nibricoccus aquaticus</name>
    <dbReference type="NCBI Taxonomy" id="2576891"/>
    <lineage>
        <taxon>Bacteria</taxon>
        <taxon>Pseudomonadati</taxon>
        <taxon>Verrucomicrobiota</taxon>
        <taxon>Opitutia</taxon>
        <taxon>Opitutales</taxon>
        <taxon>Opitutaceae</taxon>
        <taxon>Nibricoccus</taxon>
    </lineage>
</organism>
<dbReference type="Pfam" id="PF08546">
    <property type="entry name" value="ApbA_C"/>
    <property type="match status" value="1"/>
</dbReference>
<keyword evidence="5 9" id="KW-0521">NADP</keyword>
<dbReference type="PANTHER" id="PTHR21708">
    <property type="entry name" value="PROBABLE 2-DEHYDROPANTOATE 2-REDUCTASE"/>
    <property type="match status" value="1"/>
</dbReference>
<keyword evidence="13" id="KW-1185">Reference proteome</keyword>
<comment type="function">
    <text evidence="9">Catalyzes the NADPH-dependent reduction of ketopantoate into pantoic acid.</text>
</comment>
<dbReference type="SUPFAM" id="SSF51735">
    <property type="entry name" value="NAD(P)-binding Rossmann-fold domains"/>
    <property type="match status" value="1"/>
</dbReference>
<dbReference type="SUPFAM" id="SSF48179">
    <property type="entry name" value="6-phosphogluconate dehydrogenase C-terminal domain-like"/>
    <property type="match status" value="1"/>
</dbReference>
<dbReference type="InterPro" id="IPR013328">
    <property type="entry name" value="6PGD_dom2"/>
</dbReference>
<dbReference type="InterPro" id="IPR013332">
    <property type="entry name" value="KPR_N"/>
</dbReference>
<dbReference type="NCBIfam" id="NF005091">
    <property type="entry name" value="PRK06522.2-2"/>
    <property type="match status" value="1"/>
</dbReference>
<sequence length="290" mass="30914">MKRIAIVGPGAVGGVVAGWLAHTGRHEVILCSRRPLPELVVELSDRRLTSRPLVFTDPAQATPVDWILVTTKAYDVPGAALWIKNLGPSGAPVAVLQNGVEHRERFAPYLSADRIVPVVVDCPAERVSPTHIRQRGPAKMAVSDDLLGQDFAALFANTAVDVTLTADFKTAVWRKLCLNTAGVISALIMKPSGVMHDAQLGELSLALVRECIVVGRAEGAVLPDDLAEAVLQNYRNAPPDSVNSLHGDRIAGRPTELDARNGAVVRFGRKHGIPTPCNQMAVALLAAMSS</sequence>
<feature type="domain" description="Ketopantoate reductase N-terminal" evidence="10">
    <location>
        <begin position="4"/>
        <end position="143"/>
    </location>
</feature>
<evidence type="ECO:0000256" key="4">
    <source>
        <dbReference type="ARBA" id="ARBA00019465"/>
    </source>
</evidence>
<evidence type="ECO:0000256" key="5">
    <source>
        <dbReference type="ARBA" id="ARBA00022857"/>
    </source>
</evidence>
<dbReference type="Proteomes" id="UP000217265">
    <property type="component" value="Chromosome"/>
</dbReference>
<evidence type="ECO:0000256" key="2">
    <source>
        <dbReference type="ARBA" id="ARBA00007870"/>
    </source>
</evidence>
<evidence type="ECO:0000313" key="12">
    <source>
        <dbReference type="EMBL" id="ATC62566.1"/>
    </source>
</evidence>
<comment type="catalytic activity">
    <reaction evidence="8 9">
        <text>(R)-pantoate + NADP(+) = 2-dehydropantoate + NADPH + H(+)</text>
        <dbReference type="Rhea" id="RHEA:16233"/>
        <dbReference type="ChEBI" id="CHEBI:11561"/>
        <dbReference type="ChEBI" id="CHEBI:15378"/>
        <dbReference type="ChEBI" id="CHEBI:15980"/>
        <dbReference type="ChEBI" id="CHEBI:57783"/>
        <dbReference type="ChEBI" id="CHEBI:58349"/>
        <dbReference type="EC" id="1.1.1.169"/>
    </reaction>
</comment>
<comment type="pathway">
    <text evidence="1 9">Cofactor biosynthesis; (R)-pantothenate biosynthesis; (R)-pantoate from 3-methyl-2-oxobutanoate: step 2/2.</text>
</comment>
<dbReference type="EC" id="1.1.1.169" evidence="3 9"/>
<evidence type="ECO:0000256" key="1">
    <source>
        <dbReference type="ARBA" id="ARBA00004994"/>
    </source>
</evidence>
<dbReference type="GO" id="GO:0008677">
    <property type="term" value="F:2-dehydropantoate 2-reductase activity"/>
    <property type="evidence" value="ECO:0007669"/>
    <property type="project" value="UniProtKB-EC"/>
</dbReference>
<evidence type="ECO:0000259" key="10">
    <source>
        <dbReference type="Pfam" id="PF02558"/>
    </source>
</evidence>
<accession>A0A290Q8L2</accession>
<dbReference type="GO" id="GO:0005737">
    <property type="term" value="C:cytoplasm"/>
    <property type="evidence" value="ECO:0007669"/>
    <property type="project" value="TreeGrafter"/>
</dbReference>
<feature type="domain" description="Ketopantoate reductase C-terminal" evidence="11">
    <location>
        <begin position="167"/>
        <end position="288"/>
    </location>
</feature>
<comment type="similarity">
    <text evidence="2 9">Belongs to the ketopantoate reductase family.</text>
</comment>
<evidence type="ECO:0000256" key="6">
    <source>
        <dbReference type="ARBA" id="ARBA00023002"/>
    </source>
</evidence>
<dbReference type="InterPro" id="IPR036291">
    <property type="entry name" value="NAD(P)-bd_dom_sf"/>
</dbReference>
<protein>
    <recommendedName>
        <fullName evidence="4 9">2-dehydropantoate 2-reductase</fullName>
        <ecNumber evidence="3 9">1.1.1.169</ecNumber>
    </recommendedName>
    <alternativeName>
        <fullName evidence="7 9">Ketopantoate reductase</fullName>
    </alternativeName>
</protein>
<evidence type="ECO:0000256" key="3">
    <source>
        <dbReference type="ARBA" id="ARBA00013014"/>
    </source>
</evidence>
<dbReference type="AlphaFoldDB" id="A0A290Q8L2"/>
<dbReference type="KEGG" id="vbh:CMV30_00450"/>
<evidence type="ECO:0000313" key="13">
    <source>
        <dbReference type="Proteomes" id="UP000217265"/>
    </source>
</evidence>